<dbReference type="Proteomes" id="UP000241462">
    <property type="component" value="Unassembled WGS sequence"/>
</dbReference>
<reference evidence="1 2" key="1">
    <citation type="journal article" date="2018" name="Mycol. Prog.">
        <title>Coniella lustricola, a new species from submerged detritus.</title>
        <authorList>
            <person name="Raudabaugh D.B."/>
            <person name="Iturriaga T."/>
            <person name="Carver A."/>
            <person name="Mondo S."/>
            <person name="Pangilinan J."/>
            <person name="Lipzen A."/>
            <person name="He G."/>
            <person name="Amirebrahimi M."/>
            <person name="Grigoriev I.V."/>
            <person name="Miller A.N."/>
        </authorList>
    </citation>
    <scope>NUCLEOTIDE SEQUENCE [LARGE SCALE GENOMIC DNA]</scope>
    <source>
        <strain evidence="1 2">B22-T-1</strain>
    </source>
</reference>
<evidence type="ECO:0000313" key="2">
    <source>
        <dbReference type="Proteomes" id="UP000241462"/>
    </source>
</evidence>
<keyword evidence="2" id="KW-1185">Reference proteome</keyword>
<proteinExistence type="predicted"/>
<sequence>MGRCQLGWTGSTADCVLLQSRRAEVLTYQQPFGIAMAASNQARTPSSLSLSLLHAAKPPSCSRPSTAPLNTLWSFPLPQARGGGCAQGRISWLYGLRACWLTWAVDALGCSLVGTDASASASPSKCQSATATPRTARKTYHGLLGSLGSSRPRLSLASSRPVTATAWSASRQPLSIMLSAYLCAALGWCLFSLQAVQAVQAVQALRTRNTTDPRPMGAFSRSSTRVAA</sequence>
<organism evidence="1 2">
    <name type="scientific">Coniella lustricola</name>
    <dbReference type="NCBI Taxonomy" id="2025994"/>
    <lineage>
        <taxon>Eukaryota</taxon>
        <taxon>Fungi</taxon>
        <taxon>Dikarya</taxon>
        <taxon>Ascomycota</taxon>
        <taxon>Pezizomycotina</taxon>
        <taxon>Sordariomycetes</taxon>
        <taxon>Sordariomycetidae</taxon>
        <taxon>Diaporthales</taxon>
        <taxon>Schizoparmaceae</taxon>
        <taxon>Coniella</taxon>
    </lineage>
</organism>
<gene>
    <name evidence="1" type="ORF">BD289DRAFT_177574</name>
</gene>
<evidence type="ECO:0000313" key="1">
    <source>
        <dbReference type="EMBL" id="PSR76240.1"/>
    </source>
</evidence>
<dbReference type="EMBL" id="KZ678720">
    <property type="protein sequence ID" value="PSR76240.1"/>
    <property type="molecule type" value="Genomic_DNA"/>
</dbReference>
<dbReference type="InParanoid" id="A0A2T2ZTI9"/>
<protein>
    <submittedName>
        <fullName evidence="1">Uncharacterized protein</fullName>
    </submittedName>
</protein>
<dbReference type="AlphaFoldDB" id="A0A2T2ZTI9"/>
<accession>A0A2T2ZTI9</accession>
<name>A0A2T2ZTI9_9PEZI</name>